<dbReference type="Proteomes" id="UP000593892">
    <property type="component" value="Chromosome"/>
</dbReference>
<organism evidence="2 3">
    <name type="scientific">Paludibaculum fermentans</name>
    <dbReference type="NCBI Taxonomy" id="1473598"/>
    <lineage>
        <taxon>Bacteria</taxon>
        <taxon>Pseudomonadati</taxon>
        <taxon>Acidobacteriota</taxon>
        <taxon>Terriglobia</taxon>
        <taxon>Bryobacterales</taxon>
        <taxon>Bryobacteraceae</taxon>
        <taxon>Paludibaculum</taxon>
    </lineage>
</organism>
<feature type="signal peptide" evidence="1">
    <location>
        <begin position="1"/>
        <end position="26"/>
    </location>
</feature>
<gene>
    <name evidence="2" type="ORF">IRI77_27650</name>
</gene>
<dbReference type="EMBL" id="CP063849">
    <property type="protein sequence ID" value="QOY86545.1"/>
    <property type="molecule type" value="Genomic_DNA"/>
</dbReference>
<proteinExistence type="predicted"/>
<protein>
    <submittedName>
        <fullName evidence="2">Uncharacterized protein</fullName>
    </submittedName>
</protein>
<keyword evidence="1" id="KW-0732">Signal</keyword>
<sequence length="162" mass="17702">MKTPTVTRALFALAAALMLCPAGASAAENTVLERYTFSIAQAGAKDQSSGGEVRFRDRFFGNGTATSRLNLLEESSSSDRTNRPLMLSLNVDRQVGEGEIVFALLVFRVEVVGRDLDGNIVFQREFPGFQFGDSASGHWHERMGGLPTNLAQLTVTYFGNYE</sequence>
<dbReference type="AlphaFoldDB" id="A0A7S7SK24"/>
<evidence type="ECO:0000256" key="1">
    <source>
        <dbReference type="SAM" id="SignalP"/>
    </source>
</evidence>
<dbReference type="KEGG" id="pfer:IRI77_27650"/>
<evidence type="ECO:0000313" key="2">
    <source>
        <dbReference type="EMBL" id="QOY86545.1"/>
    </source>
</evidence>
<name>A0A7S7SK24_PALFE</name>
<keyword evidence="3" id="KW-1185">Reference proteome</keyword>
<reference evidence="2 3" key="1">
    <citation type="submission" date="2020-10" db="EMBL/GenBank/DDBJ databases">
        <title>Complete genome sequence of Paludibaculum fermentans P105T, a facultatively anaerobic acidobacterium capable of dissimilatory Fe(III) reduction.</title>
        <authorList>
            <person name="Dedysh S.N."/>
            <person name="Beletsky A.V."/>
            <person name="Kulichevskaya I.S."/>
            <person name="Mardanov A.V."/>
            <person name="Ravin N.V."/>
        </authorList>
    </citation>
    <scope>NUCLEOTIDE SEQUENCE [LARGE SCALE GENOMIC DNA]</scope>
    <source>
        <strain evidence="2 3">P105</strain>
    </source>
</reference>
<dbReference type="RefSeq" id="WP_194448214.1">
    <property type="nucleotide sequence ID" value="NZ_CP063849.1"/>
</dbReference>
<feature type="chain" id="PRO_5032332231" evidence="1">
    <location>
        <begin position="27"/>
        <end position="162"/>
    </location>
</feature>
<evidence type="ECO:0000313" key="3">
    <source>
        <dbReference type="Proteomes" id="UP000593892"/>
    </source>
</evidence>
<accession>A0A7S7SK24</accession>